<organism evidence="2 3">
    <name type="scientific">Paenibacillus lemnae</name>
    <dbReference type="NCBI Taxonomy" id="1330551"/>
    <lineage>
        <taxon>Bacteria</taxon>
        <taxon>Bacillati</taxon>
        <taxon>Bacillota</taxon>
        <taxon>Bacilli</taxon>
        <taxon>Bacillales</taxon>
        <taxon>Paenibacillaceae</taxon>
        <taxon>Paenibacillus</taxon>
    </lineage>
</organism>
<protein>
    <submittedName>
        <fullName evidence="2">DUF2768 family protein</fullName>
    </submittedName>
</protein>
<proteinExistence type="predicted"/>
<evidence type="ECO:0000313" key="2">
    <source>
        <dbReference type="EMBL" id="NMO96960.1"/>
    </source>
</evidence>
<keyword evidence="3" id="KW-1185">Reference proteome</keyword>
<feature type="transmembrane region" description="Helical" evidence="1">
    <location>
        <begin position="37"/>
        <end position="58"/>
    </location>
</feature>
<evidence type="ECO:0000256" key="1">
    <source>
        <dbReference type="SAM" id="Phobius"/>
    </source>
</evidence>
<sequence length="59" mass="6444">MDPMQKMWLSMIALLIMALSVVIVTFARSKTKGALRFGLSFVAFMMMVVGFIAGLASIT</sequence>
<keyword evidence="1" id="KW-1133">Transmembrane helix</keyword>
<comment type="caution">
    <text evidence="2">The sequence shown here is derived from an EMBL/GenBank/DDBJ whole genome shotgun (WGS) entry which is preliminary data.</text>
</comment>
<accession>A0A848M9W8</accession>
<dbReference type="AlphaFoldDB" id="A0A848M9W8"/>
<name>A0A848M9W8_PAELE</name>
<evidence type="ECO:0000313" key="3">
    <source>
        <dbReference type="Proteomes" id="UP000565468"/>
    </source>
</evidence>
<dbReference type="Proteomes" id="UP000565468">
    <property type="component" value="Unassembled WGS sequence"/>
</dbReference>
<dbReference type="RefSeq" id="WP_169505745.1">
    <property type="nucleotide sequence ID" value="NZ_JABBPN010000013.1"/>
</dbReference>
<dbReference type="EMBL" id="JABBPN010000013">
    <property type="protein sequence ID" value="NMO96960.1"/>
    <property type="molecule type" value="Genomic_DNA"/>
</dbReference>
<keyword evidence="1" id="KW-0472">Membrane</keyword>
<dbReference type="InterPro" id="IPR020076">
    <property type="entry name" value="DUF2768"/>
</dbReference>
<keyword evidence="1" id="KW-0812">Transmembrane</keyword>
<gene>
    <name evidence="2" type="ORF">HII30_14435</name>
</gene>
<reference evidence="2 3" key="1">
    <citation type="submission" date="2020-04" db="EMBL/GenBank/DDBJ databases">
        <title>Paenibacillus algicola sp. nov., a novel marine bacterium producing alginate lyase.</title>
        <authorList>
            <person name="Huang H."/>
        </authorList>
    </citation>
    <scope>NUCLEOTIDE SEQUENCE [LARGE SCALE GENOMIC DNA]</scope>
    <source>
        <strain evidence="2 3">L7-75</strain>
    </source>
</reference>
<dbReference type="Pfam" id="PF10966">
    <property type="entry name" value="DUF2768"/>
    <property type="match status" value="1"/>
</dbReference>